<dbReference type="EMBL" id="JH993095">
    <property type="protein sequence ID" value="EKX35202.1"/>
    <property type="molecule type" value="Genomic_DNA"/>
</dbReference>
<sequence>NQLGQEGSEHVAACLQVNQHVTRLNMGGNKIGDDGLRKLASCFSSPSFSLQHLQLYSNNISDVGGRELLESLRGSTSLRSLDLAGNLLSCDCLLGPELALPSQLTSLSLAHNLLADAGAEALARCARESSSLTRIDVSGNFMGEEARERIRVLVAHNVRLRDL</sequence>
<evidence type="ECO:0000256" key="1">
    <source>
        <dbReference type="ARBA" id="ARBA00022468"/>
    </source>
</evidence>
<dbReference type="InterPro" id="IPR032675">
    <property type="entry name" value="LRR_dom_sf"/>
</dbReference>
<feature type="non-terminal residue" evidence="4">
    <location>
        <position position="163"/>
    </location>
</feature>
<dbReference type="Pfam" id="PF13516">
    <property type="entry name" value="LRR_6"/>
    <property type="match status" value="4"/>
</dbReference>
<dbReference type="RefSeq" id="XP_005822182.1">
    <property type="nucleotide sequence ID" value="XM_005822125.1"/>
</dbReference>
<dbReference type="EnsemblProtists" id="EKX35202">
    <property type="protein sequence ID" value="EKX35202"/>
    <property type="gene ID" value="GUITHDRAFT_54507"/>
</dbReference>
<evidence type="ECO:0000313" key="6">
    <source>
        <dbReference type="Proteomes" id="UP000011087"/>
    </source>
</evidence>
<dbReference type="STRING" id="905079.L1IGI5"/>
<evidence type="ECO:0000313" key="5">
    <source>
        <dbReference type="EnsemblProtists" id="EKX35202"/>
    </source>
</evidence>
<dbReference type="GO" id="GO:0005829">
    <property type="term" value="C:cytosol"/>
    <property type="evidence" value="ECO:0007669"/>
    <property type="project" value="TreeGrafter"/>
</dbReference>
<name>L1IGI5_GUITC</name>
<dbReference type="OrthoDB" id="120976at2759"/>
<accession>L1IGI5</accession>
<dbReference type="GO" id="GO:0005634">
    <property type="term" value="C:nucleus"/>
    <property type="evidence" value="ECO:0007669"/>
    <property type="project" value="TreeGrafter"/>
</dbReference>
<proteinExistence type="predicted"/>
<reference evidence="4 6" key="1">
    <citation type="journal article" date="2012" name="Nature">
        <title>Algal genomes reveal evolutionary mosaicism and the fate of nucleomorphs.</title>
        <authorList>
            <consortium name="DOE Joint Genome Institute"/>
            <person name="Curtis B.A."/>
            <person name="Tanifuji G."/>
            <person name="Burki F."/>
            <person name="Gruber A."/>
            <person name="Irimia M."/>
            <person name="Maruyama S."/>
            <person name="Arias M.C."/>
            <person name="Ball S.G."/>
            <person name="Gile G.H."/>
            <person name="Hirakawa Y."/>
            <person name="Hopkins J.F."/>
            <person name="Kuo A."/>
            <person name="Rensing S.A."/>
            <person name="Schmutz J."/>
            <person name="Symeonidi A."/>
            <person name="Elias M."/>
            <person name="Eveleigh R.J."/>
            <person name="Herman E.K."/>
            <person name="Klute M.J."/>
            <person name="Nakayama T."/>
            <person name="Obornik M."/>
            <person name="Reyes-Prieto A."/>
            <person name="Armbrust E.V."/>
            <person name="Aves S.J."/>
            <person name="Beiko R.G."/>
            <person name="Coutinho P."/>
            <person name="Dacks J.B."/>
            <person name="Durnford D.G."/>
            <person name="Fast N.M."/>
            <person name="Green B.R."/>
            <person name="Grisdale C.J."/>
            <person name="Hempel F."/>
            <person name="Henrissat B."/>
            <person name="Hoppner M.P."/>
            <person name="Ishida K."/>
            <person name="Kim E."/>
            <person name="Koreny L."/>
            <person name="Kroth P.G."/>
            <person name="Liu Y."/>
            <person name="Malik S.B."/>
            <person name="Maier U.G."/>
            <person name="McRose D."/>
            <person name="Mock T."/>
            <person name="Neilson J.A."/>
            <person name="Onodera N.T."/>
            <person name="Poole A.M."/>
            <person name="Pritham E.J."/>
            <person name="Richards T.A."/>
            <person name="Rocap G."/>
            <person name="Roy S.W."/>
            <person name="Sarai C."/>
            <person name="Schaack S."/>
            <person name="Shirato S."/>
            <person name="Slamovits C.H."/>
            <person name="Spencer D.F."/>
            <person name="Suzuki S."/>
            <person name="Worden A.Z."/>
            <person name="Zauner S."/>
            <person name="Barry K."/>
            <person name="Bell C."/>
            <person name="Bharti A.K."/>
            <person name="Crow J.A."/>
            <person name="Grimwood J."/>
            <person name="Kramer R."/>
            <person name="Lindquist E."/>
            <person name="Lucas S."/>
            <person name="Salamov A."/>
            <person name="McFadden G.I."/>
            <person name="Lane C.E."/>
            <person name="Keeling P.J."/>
            <person name="Gray M.W."/>
            <person name="Grigoriev I.V."/>
            <person name="Archibald J.M."/>
        </authorList>
    </citation>
    <scope>NUCLEOTIDE SEQUENCE</scope>
    <source>
        <strain evidence="4 6">CCMP2712</strain>
    </source>
</reference>
<dbReference type="PANTHER" id="PTHR24113:SF12">
    <property type="entry name" value="RAN GTPASE-ACTIVATING PROTEIN 1"/>
    <property type="match status" value="1"/>
</dbReference>
<dbReference type="GO" id="GO:0031267">
    <property type="term" value="F:small GTPase binding"/>
    <property type="evidence" value="ECO:0007669"/>
    <property type="project" value="TreeGrafter"/>
</dbReference>
<dbReference type="PANTHER" id="PTHR24113">
    <property type="entry name" value="RAN GTPASE-ACTIVATING PROTEIN 1"/>
    <property type="match status" value="1"/>
</dbReference>
<dbReference type="InterPro" id="IPR001611">
    <property type="entry name" value="Leu-rich_rpt"/>
</dbReference>
<reference evidence="5" key="3">
    <citation type="submission" date="2016-03" db="UniProtKB">
        <authorList>
            <consortium name="EnsemblProtists"/>
        </authorList>
    </citation>
    <scope>IDENTIFICATION</scope>
</reference>
<dbReference type="SMART" id="SM00368">
    <property type="entry name" value="LRR_RI"/>
    <property type="match status" value="4"/>
</dbReference>
<dbReference type="GO" id="GO:0048471">
    <property type="term" value="C:perinuclear region of cytoplasm"/>
    <property type="evidence" value="ECO:0007669"/>
    <property type="project" value="TreeGrafter"/>
</dbReference>
<keyword evidence="2" id="KW-0433">Leucine-rich repeat</keyword>
<dbReference type="KEGG" id="gtt:GUITHDRAFT_54507"/>
<protein>
    <submittedName>
        <fullName evidence="4 5">Uncharacterized protein</fullName>
    </submittedName>
</protein>
<organism evidence="4">
    <name type="scientific">Guillardia theta (strain CCMP2712)</name>
    <name type="common">Cryptophyte</name>
    <dbReference type="NCBI Taxonomy" id="905079"/>
    <lineage>
        <taxon>Eukaryota</taxon>
        <taxon>Cryptophyceae</taxon>
        <taxon>Pyrenomonadales</taxon>
        <taxon>Geminigeraceae</taxon>
        <taxon>Guillardia</taxon>
    </lineage>
</organism>
<evidence type="ECO:0000313" key="4">
    <source>
        <dbReference type="EMBL" id="EKX35202.1"/>
    </source>
</evidence>
<gene>
    <name evidence="4" type="ORF">GUITHDRAFT_54507</name>
</gene>
<dbReference type="PROSITE" id="PS51450">
    <property type="entry name" value="LRR"/>
    <property type="match status" value="1"/>
</dbReference>
<evidence type="ECO:0000256" key="3">
    <source>
        <dbReference type="ARBA" id="ARBA00022737"/>
    </source>
</evidence>
<dbReference type="SUPFAM" id="SSF52047">
    <property type="entry name" value="RNI-like"/>
    <property type="match status" value="1"/>
</dbReference>
<feature type="non-terminal residue" evidence="4">
    <location>
        <position position="1"/>
    </location>
</feature>
<reference evidence="6" key="2">
    <citation type="submission" date="2012-11" db="EMBL/GenBank/DDBJ databases">
        <authorList>
            <person name="Kuo A."/>
            <person name="Curtis B.A."/>
            <person name="Tanifuji G."/>
            <person name="Burki F."/>
            <person name="Gruber A."/>
            <person name="Irimia M."/>
            <person name="Maruyama S."/>
            <person name="Arias M.C."/>
            <person name="Ball S.G."/>
            <person name="Gile G.H."/>
            <person name="Hirakawa Y."/>
            <person name="Hopkins J.F."/>
            <person name="Rensing S.A."/>
            <person name="Schmutz J."/>
            <person name="Symeonidi A."/>
            <person name="Elias M."/>
            <person name="Eveleigh R.J."/>
            <person name="Herman E.K."/>
            <person name="Klute M.J."/>
            <person name="Nakayama T."/>
            <person name="Obornik M."/>
            <person name="Reyes-Prieto A."/>
            <person name="Armbrust E.V."/>
            <person name="Aves S.J."/>
            <person name="Beiko R.G."/>
            <person name="Coutinho P."/>
            <person name="Dacks J.B."/>
            <person name="Durnford D.G."/>
            <person name="Fast N.M."/>
            <person name="Green B.R."/>
            <person name="Grisdale C."/>
            <person name="Hempe F."/>
            <person name="Henrissat B."/>
            <person name="Hoppner M.P."/>
            <person name="Ishida K.-I."/>
            <person name="Kim E."/>
            <person name="Koreny L."/>
            <person name="Kroth P.G."/>
            <person name="Liu Y."/>
            <person name="Malik S.-B."/>
            <person name="Maier U.G."/>
            <person name="McRose D."/>
            <person name="Mock T."/>
            <person name="Neilson J.A."/>
            <person name="Onodera N.T."/>
            <person name="Poole A.M."/>
            <person name="Pritham E.J."/>
            <person name="Richards T.A."/>
            <person name="Rocap G."/>
            <person name="Roy S.W."/>
            <person name="Sarai C."/>
            <person name="Schaack S."/>
            <person name="Shirato S."/>
            <person name="Slamovits C.H."/>
            <person name="Spencer D.F."/>
            <person name="Suzuki S."/>
            <person name="Worden A.Z."/>
            <person name="Zauner S."/>
            <person name="Barry K."/>
            <person name="Bell C."/>
            <person name="Bharti A.K."/>
            <person name="Crow J.A."/>
            <person name="Grimwood J."/>
            <person name="Kramer R."/>
            <person name="Lindquist E."/>
            <person name="Lucas S."/>
            <person name="Salamov A."/>
            <person name="McFadden G.I."/>
            <person name="Lane C.E."/>
            <person name="Keeling P.J."/>
            <person name="Gray M.W."/>
            <person name="Grigoriev I.V."/>
            <person name="Archibald J.M."/>
        </authorList>
    </citation>
    <scope>NUCLEOTIDE SEQUENCE</scope>
    <source>
        <strain evidence="6">CCMP2712</strain>
    </source>
</reference>
<evidence type="ECO:0000256" key="2">
    <source>
        <dbReference type="ARBA" id="ARBA00022614"/>
    </source>
</evidence>
<dbReference type="Proteomes" id="UP000011087">
    <property type="component" value="Unassembled WGS sequence"/>
</dbReference>
<dbReference type="InterPro" id="IPR027038">
    <property type="entry name" value="RanGap"/>
</dbReference>
<keyword evidence="6" id="KW-1185">Reference proteome</keyword>
<dbReference type="GO" id="GO:0006913">
    <property type="term" value="P:nucleocytoplasmic transport"/>
    <property type="evidence" value="ECO:0007669"/>
    <property type="project" value="TreeGrafter"/>
</dbReference>
<dbReference type="PaxDb" id="55529-EKX35202"/>
<dbReference type="AlphaFoldDB" id="L1IGI5"/>
<dbReference type="GeneID" id="17291944"/>
<dbReference type="GO" id="GO:0005096">
    <property type="term" value="F:GTPase activator activity"/>
    <property type="evidence" value="ECO:0007669"/>
    <property type="project" value="UniProtKB-KW"/>
</dbReference>
<dbReference type="HOGENOM" id="CLU_1631491_0_0_1"/>
<keyword evidence="1" id="KW-0343">GTPase activation</keyword>
<keyword evidence="3" id="KW-0677">Repeat</keyword>
<dbReference type="Gene3D" id="3.80.10.10">
    <property type="entry name" value="Ribonuclease Inhibitor"/>
    <property type="match status" value="2"/>
</dbReference>